<dbReference type="AlphaFoldDB" id="A0A286E5J8"/>
<dbReference type="EMBL" id="OCNF01000003">
    <property type="protein sequence ID" value="SOD66149.1"/>
    <property type="molecule type" value="Genomic_DNA"/>
</dbReference>
<dbReference type="PANTHER" id="PTHR30041:SF8">
    <property type="entry name" value="PROTEIN YFFB"/>
    <property type="match status" value="1"/>
</dbReference>
<comment type="similarity">
    <text evidence="1 2">Belongs to the ArsC family.</text>
</comment>
<organism evidence="3 4">
    <name type="scientific">Alysiella filiformis DSM 16848</name>
    <dbReference type="NCBI Taxonomy" id="1120981"/>
    <lineage>
        <taxon>Bacteria</taxon>
        <taxon>Pseudomonadati</taxon>
        <taxon>Pseudomonadota</taxon>
        <taxon>Betaproteobacteria</taxon>
        <taxon>Neisseriales</taxon>
        <taxon>Neisseriaceae</taxon>
        <taxon>Alysiella</taxon>
    </lineage>
</organism>
<dbReference type="RefSeq" id="WP_097113597.1">
    <property type="nucleotide sequence ID" value="NZ_CP083931.1"/>
</dbReference>
<evidence type="ECO:0000313" key="3">
    <source>
        <dbReference type="EMBL" id="SOD66149.1"/>
    </source>
</evidence>
<dbReference type="Gene3D" id="3.40.30.10">
    <property type="entry name" value="Glutaredoxin"/>
    <property type="match status" value="1"/>
</dbReference>
<name>A0A286E5J8_9NEIS</name>
<reference evidence="3 4" key="1">
    <citation type="submission" date="2017-09" db="EMBL/GenBank/DDBJ databases">
        <authorList>
            <person name="Ehlers B."/>
            <person name="Leendertz F.H."/>
        </authorList>
    </citation>
    <scope>NUCLEOTIDE SEQUENCE [LARGE SCALE GENOMIC DNA]</scope>
    <source>
        <strain evidence="3 4">DSM 16848</strain>
    </source>
</reference>
<dbReference type="InterPro" id="IPR006660">
    <property type="entry name" value="Arsenate_reductase-like"/>
</dbReference>
<protein>
    <submittedName>
        <fullName evidence="3">Transcriptional regulator, Spx/MgsR family</fullName>
    </submittedName>
</protein>
<evidence type="ECO:0000256" key="2">
    <source>
        <dbReference type="PROSITE-ProRule" id="PRU01282"/>
    </source>
</evidence>
<dbReference type="SUPFAM" id="SSF52833">
    <property type="entry name" value="Thioredoxin-like"/>
    <property type="match status" value="1"/>
</dbReference>
<dbReference type="Proteomes" id="UP000219669">
    <property type="component" value="Unassembled WGS sequence"/>
</dbReference>
<sequence length="117" mass="13099">MIHLYGIANCTSVKKARTWLTENHIAHEFHDFKKAAPTPDWVSGCLKKVDLAVLLNKRGTTWRNLSPQQQAQADNLDGAIALMCANPSVIKRPVLLHGDDVVVGFDEQIYRQMFQAA</sequence>
<dbReference type="PANTHER" id="PTHR30041">
    <property type="entry name" value="ARSENATE REDUCTASE"/>
    <property type="match status" value="1"/>
</dbReference>
<dbReference type="OrthoDB" id="9803749at2"/>
<dbReference type="Pfam" id="PF03960">
    <property type="entry name" value="ArsC"/>
    <property type="match status" value="1"/>
</dbReference>
<accession>A0A286E5J8</accession>
<gene>
    <name evidence="3" type="ORF">SAMN02746062_00514</name>
</gene>
<keyword evidence="4" id="KW-1185">Reference proteome</keyword>
<evidence type="ECO:0000256" key="1">
    <source>
        <dbReference type="ARBA" id="ARBA00007198"/>
    </source>
</evidence>
<dbReference type="CDD" id="cd03035">
    <property type="entry name" value="ArsC_Yffb"/>
    <property type="match status" value="1"/>
</dbReference>
<dbReference type="PROSITE" id="PS51353">
    <property type="entry name" value="ARSC"/>
    <property type="match status" value="1"/>
</dbReference>
<dbReference type="NCBIfam" id="TIGR01617">
    <property type="entry name" value="arsC_related"/>
    <property type="match status" value="1"/>
</dbReference>
<evidence type="ECO:0000313" key="4">
    <source>
        <dbReference type="Proteomes" id="UP000219669"/>
    </source>
</evidence>
<dbReference type="InterPro" id="IPR036249">
    <property type="entry name" value="Thioredoxin-like_sf"/>
</dbReference>
<proteinExistence type="inferred from homology"/>
<dbReference type="InterPro" id="IPR006504">
    <property type="entry name" value="Tscrpt_reg_Spx/MgsR"/>
</dbReference>